<keyword evidence="3" id="KW-1185">Reference proteome</keyword>
<keyword evidence="1" id="KW-0472">Membrane</keyword>
<protein>
    <submittedName>
        <fullName evidence="2">Uncharacterized protein</fullName>
    </submittedName>
</protein>
<proteinExistence type="predicted"/>
<evidence type="ECO:0000313" key="3">
    <source>
        <dbReference type="Proteomes" id="UP000626244"/>
    </source>
</evidence>
<dbReference type="Proteomes" id="UP000626244">
    <property type="component" value="Unassembled WGS sequence"/>
</dbReference>
<gene>
    <name evidence="2" type="ORF">GCM10007380_40090</name>
</gene>
<feature type="transmembrane region" description="Helical" evidence="1">
    <location>
        <begin position="7"/>
        <end position="24"/>
    </location>
</feature>
<evidence type="ECO:0000313" key="2">
    <source>
        <dbReference type="EMBL" id="GGI17869.1"/>
    </source>
</evidence>
<dbReference type="AlphaFoldDB" id="A0A8J3F2D9"/>
<dbReference type="EMBL" id="BMHB01000004">
    <property type="protein sequence ID" value="GGI17869.1"/>
    <property type="molecule type" value="Genomic_DNA"/>
</dbReference>
<keyword evidence="1" id="KW-1133">Transmembrane helix</keyword>
<accession>A0A8J3F2D9</accession>
<name>A0A8J3F2D9_9BACI</name>
<reference evidence="3" key="1">
    <citation type="journal article" date="2019" name="Int. J. Syst. Evol. Microbiol.">
        <title>The Global Catalogue of Microorganisms (GCM) 10K type strain sequencing project: providing services to taxonomists for standard genome sequencing and annotation.</title>
        <authorList>
            <consortium name="The Broad Institute Genomics Platform"/>
            <consortium name="The Broad Institute Genome Sequencing Center for Infectious Disease"/>
            <person name="Wu L."/>
            <person name="Ma J."/>
        </authorList>
    </citation>
    <scope>NUCLEOTIDE SEQUENCE [LARGE SCALE GENOMIC DNA]</scope>
    <source>
        <strain evidence="3">CGMCC 1.14993</strain>
    </source>
</reference>
<sequence length="141" mass="16669">MRLILRIFVVLITLILGLFIFIKLNPKIINIVFPKVEKNIMIYHSSSASVKILKKYIKKEKGNHFYVDVQNKYTPFEKYSISVKNKNTWNAICVDQSYFVNVGWDSYDWSHEIPSITYLLEITDFYNIKITYLNKKCTSVN</sequence>
<dbReference type="OrthoDB" id="2915800at2"/>
<evidence type="ECO:0000256" key="1">
    <source>
        <dbReference type="SAM" id="Phobius"/>
    </source>
</evidence>
<organism evidence="2 3">
    <name type="scientific">Gottfriedia solisilvae</name>
    <dbReference type="NCBI Taxonomy" id="1516104"/>
    <lineage>
        <taxon>Bacteria</taxon>
        <taxon>Bacillati</taxon>
        <taxon>Bacillota</taxon>
        <taxon>Bacilli</taxon>
        <taxon>Bacillales</taxon>
        <taxon>Bacillaceae</taxon>
        <taxon>Gottfriedia</taxon>
    </lineage>
</organism>
<comment type="caution">
    <text evidence="2">The sequence shown here is derived from an EMBL/GenBank/DDBJ whole genome shotgun (WGS) entry which is preliminary data.</text>
</comment>
<dbReference type="RefSeq" id="WP_088003154.1">
    <property type="nucleotide sequence ID" value="NZ_BMHB01000004.1"/>
</dbReference>
<keyword evidence="1" id="KW-0812">Transmembrane</keyword>